<accession>G4SV61</accession>
<feature type="binding site" evidence="7">
    <location>
        <position position="81"/>
    </location>
    <ligand>
        <name>pyrroloquinoline quinone</name>
        <dbReference type="ChEBI" id="CHEBI:58442"/>
    </ligand>
</feature>
<feature type="domain" description="Pyrrolo-quinoline quinone repeat" evidence="11">
    <location>
        <begin position="507"/>
        <end position="561"/>
    </location>
</feature>
<dbReference type="PANTHER" id="PTHR32303">
    <property type="entry name" value="QUINOPROTEIN ALCOHOL DEHYDROGENASE (CYTOCHROME C)"/>
    <property type="match status" value="1"/>
</dbReference>
<dbReference type="SMART" id="SM00564">
    <property type="entry name" value="PQQ"/>
    <property type="match status" value="6"/>
</dbReference>
<dbReference type="InterPro" id="IPR002372">
    <property type="entry name" value="PQQ_rpt_dom"/>
</dbReference>
<feature type="domain" description="Pyrrolo-quinoline quinone repeat" evidence="11">
    <location>
        <begin position="40"/>
        <end position="370"/>
    </location>
</feature>
<dbReference type="CDD" id="cd10278">
    <property type="entry name" value="PQQ_MDH"/>
    <property type="match status" value="1"/>
</dbReference>
<gene>
    <name evidence="12" type="primary">xoxF</name>
    <name evidence="12" type="ordered locus">MEALZ_3497</name>
</gene>
<evidence type="ECO:0000256" key="4">
    <source>
        <dbReference type="ARBA" id="ARBA00022891"/>
    </source>
</evidence>
<dbReference type="NCBIfam" id="TIGR03075">
    <property type="entry name" value="PQQ_enz_alc_DH"/>
    <property type="match status" value="1"/>
</dbReference>
<evidence type="ECO:0000259" key="11">
    <source>
        <dbReference type="Pfam" id="PF01011"/>
    </source>
</evidence>
<evidence type="ECO:0000256" key="5">
    <source>
        <dbReference type="ARBA" id="ARBA00023002"/>
    </source>
</evidence>
<evidence type="ECO:0000256" key="6">
    <source>
        <dbReference type="PIRSR" id="PIRSR617512-1"/>
    </source>
</evidence>
<organism evidence="12 13">
    <name type="scientific">Methylotuvimicrobium alcaliphilum (strain DSM 19304 / NCIMB 14124 / VKM B-2133 / 20Z)</name>
    <name type="common">Methylomicrobium alcaliphilum</name>
    <dbReference type="NCBI Taxonomy" id="1091494"/>
    <lineage>
        <taxon>Bacteria</taxon>
        <taxon>Pseudomonadati</taxon>
        <taxon>Pseudomonadota</taxon>
        <taxon>Gammaproteobacteria</taxon>
        <taxon>Methylococcales</taxon>
        <taxon>Methylococcaceae</taxon>
        <taxon>Methylotuvimicrobium</taxon>
    </lineage>
</organism>
<dbReference type="SMR" id="G4SV61"/>
<dbReference type="STRING" id="1091494.MEALZ_3497"/>
<sequence>MKKPVKSWLIASTVAALLAVPAVSQANSEVEKLTQNPANWATWGGNYQGTRYSELKQINTSNVKNLQPSWTFSTGVLRGHEGGPLVINDVMYIHTPFPNTVYAIDQKSQAVIWEYTPQQDADVTIPVMCCDTVNRGLAYGDGKIFLQQSDTVLTALDAKTGKRVWSVQNGDPKLGMTNTQAPLVVKDKVITGISGGEFGVRGFLAAYNIRTGELDWKGYSMGPDADTLINATKTTTWKDGKVQPVGKDSSLSTWEGDQWKIGGGTTWGWYSYDPELNLVYYGSGNPSTWNPAQRPGDNKWSMSLWARDADTGEVKWVYQMTPHDEWDYDGINEVALVDQEINGKMRKTAVHFDRNGFGYTLDRVTGELLVAEKFDKAVNWASHVDMKSGRPQVVSQYSTEYNGEDVNTEGVCPAALGSKNQQPVSYSPQTGYFYISGNHVCMDYEPFEVEYTAGQPYVGATLSMFPAGKDAITGKEDGSNNLGQFTAWDATTGKIIWSNKEQFSVWSGSLATAGGVVFYGTLEGYLKAVDAKTGKELYRFKTPSGIIGNVNTWEYEGKQYVGVLSGVGGWAGIGIAAGLDSGEESSNSEGLGAVGAYRSLSSYTKLGGTLTVFALPN</sequence>
<feature type="chain" id="PRO_5003468134" evidence="10">
    <location>
        <begin position="27"/>
        <end position="617"/>
    </location>
</feature>
<protein>
    <submittedName>
        <fullName evidence="12">Dehydrogenase xoxF</fullName>
        <ecNumber evidence="12">1.1.99.-</ecNumber>
    </submittedName>
</protein>
<keyword evidence="2 8" id="KW-0479">Metal-binding</keyword>
<dbReference type="InterPro" id="IPR001479">
    <property type="entry name" value="Quinoprotein_DH_CS"/>
</dbReference>
<evidence type="ECO:0000256" key="1">
    <source>
        <dbReference type="ARBA" id="ARBA00008156"/>
    </source>
</evidence>
<evidence type="ECO:0000256" key="7">
    <source>
        <dbReference type="PIRSR" id="PIRSR617512-2"/>
    </source>
</evidence>
<feature type="binding site" evidence="8">
    <location>
        <position position="327"/>
    </location>
    <ligand>
        <name>Ca(2+)</name>
        <dbReference type="ChEBI" id="CHEBI:29108"/>
    </ligand>
</feature>
<dbReference type="KEGG" id="mah:MEALZ_3497"/>
<dbReference type="EC" id="1.1.99.-" evidence="12"/>
<feature type="binding site" evidence="7">
    <location>
        <position position="179"/>
    </location>
    <ligand>
        <name>pyrroloquinoline quinone</name>
        <dbReference type="ChEBI" id="CHEBI:58442"/>
    </ligand>
</feature>
<dbReference type="InterPro" id="IPR018391">
    <property type="entry name" value="PQQ_b-propeller_rpt"/>
</dbReference>
<dbReference type="GO" id="GO:0016020">
    <property type="term" value="C:membrane"/>
    <property type="evidence" value="ECO:0007669"/>
    <property type="project" value="InterPro"/>
</dbReference>
<keyword evidence="3 10" id="KW-0732">Signal</keyword>
<evidence type="ECO:0000313" key="12">
    <source>
        <dbReference type="EMBL" id="CCE25159.1"/>
    </source>
</evidence>
<comment type="cofactor">
    <cofactor evidence="7">
        <name>pyrroloquinoline quinone</name>
        <dbReference type="ChEBI" id="CHEBI:58442"/>
    </cofactor>
    <text evidence="7">Binds 1 PQQ group per subunit.</text>
</comment>
<dbReference type="EMBL" id="FO082060">
    <property type="protein sequence ID" value="CCE25159.1"/>
    <property type="molecule type" value="Genomic_DNA"/>
</dbReference>
<feature type="binding site" evidence="7">
    <location>
        <position position="135"/>
    </location>
    <ligand>
        <name>pyrroloquinoline quinone</name>
        <dbReference type="ChEBI" id="CHEBI:58442"/>
    </ligand>
</feature>
<dbReference type="Pfam" id="PF01011">
    <property type="entry name" value="PQQ"/>
    <property type="match status" value="2"/>
</dbReference>
<dbReference type="Proteomes" id="UP000008315">
    <property type="component" value="Chromosome"/>
</dbReference>
<dbReference type="PANTHER" id="PTHR32303:SF4">
    <property type="entry name" value="QUINOPROTEIN GLUCOSE DEHYDROGENASE"/>
    <property type="match status" value="1"/>
</dbReference>
<evidence type="ECO:0000256" key="3">
    <source>
        <dbReference type="ARBA" id="ARBA00022729"/>
    </source>
</evidence>
<feature type="signal peptide" evidence="10">
    <location>
        <begin position="1"/>
        <end position="26"/>
    </location>
</feature>
<keyword evidence="8" id="KW-0106">Calcium</keyword>
<dbReference type="PROSITE" id="PS00364">
    <property type="entry name" value="BACTERIAL_PQQ_2"/>
    <property type="match status" value="1"/>
</dbReference>
<feature type="binding site" evidence="8">
    <location>
        <position position="285"/>
    </location>
    <ligand>
        <name>Ca(2+)</name>
        <dbReference type="ChEBI" id="CHEBI:29108"/>
    </ligand>
</feature>
<keyword evidence="9" id="KW-1015">Disulfide bond</keyword>
<evidence type="ECO:0000256" key="8">
    <source>
        <dbReference type="PIRSR" id="PIRSR617512-3"/>
    </source>
</evidence>
<dbReference type="FunFam" id="2.140.10.10:FF:000003">
    <property type="entry name" value="Methanol dehydrogenase, large subunit"/>
    <property type="match status" value="1"/>
</dbReference>
<dbReference type="GO" id="GO:0016614">
    <property type="term" value="F:oxidoreductase activity, acting on CH-OH group of donors"/>
    <property type="evidence" value="ECO:0007669"/>
    <property type="project" value="InterPro"/>
</dbReference>
<evidence type="ECO:0000313" key="13">
    <source>
        <dbReference type="Proteomes" id="UP000008315"/>
    </source>
</evidence>
<keyword evidence="5 12" id="KW-0560">Oxidoreductase</keyword>
<evidence type="ECO:0000256" key="10">
    <source>
        <dbReference type="SAM" id="SignalP"/>
    </source>
</evidence>
<dbReference type="Gene3D" id="2.140.10.10">
    <property type="entry name" value="Quinoprotein alcohol dehydrogenase-like superfamily"/>
    <property type="match status" value="1"/>
</dbReference>
<feature type="disulfide bond" evidence="9">
    <location>
        <begin position="129"/>
        <end position="130"/>
    </location>
</feature>
<dbReference type="SUPFAM" id="SSF50998">
    <property type="entry name" value="Quinoprotein alcohol dehydrogenase-like"/>
    <property type="match status" value="1"/>
</dbReference>
<keyword evidence="13" id="KW-1185">Reference proteome</keyword>
<dbReference type="GO" id="GO:0020037">
    <property type="term" value="F:heme binding"/>
    <property type="evidence" value="ECO:0007669"/>
    <property type="project" value="UniProtKB-ARBA"/>
</dbReference>
<feature type="binding site" evidence="7">
    <location>
        <position position="265"/>
    </location>
    <ligand>
        <name>pyrroloquinoline quinone</name>
        <dbReference type="ChEBI" id="CHEBI:58442"/>
    </ligand>
</feature>
<comment type="similarity">
    <text evidence="1">Belongs to the bacterial PQQ dehydrogenase family.</text>
</comment>
<dbReference type="PATRIC" id="fig|271065.3.peg.3610"/>
<dbReference type="GO" id="GO:0070968">
    <property type="term" value="F:pyrroloquinoline quinone binding"/>
    <property type="evidence" value="ECO:0007669"/>
    <property type="project" value="UniProtKB-ARBA"/>
</dbReference>
<evidence type="ECO:0000256" key="2">
    <source>
        <dbReference type="ARBA" id="ARBA00022723"/>
    </source>
</evidence>
<dbReference type="InterPro" id="IPR011047">
    <property type="entry name" value="Quinoprotein_ADH-like_sf"/>
</dbReference>
<dbReference type="GO" id="GO:0005509">
    <property type="term" value="F:calcium ion binding"/>
    <property type="evidence" value="ECO:0007669"/>
    <property type="project" value="InterPro"/>
</dbReference>
<dbReference type="RefSeq" id="WP_014149914.1">
    <property type="nucleotide sequence ID" value="NC_016112.1"/>
</dbReference>
<comment type="cofactor">
    <cofactor evidence="8">
        <name>Ca(2+)</name>
        <dbReference type="ChEBI" id="CHEBI:29108"/>
    </cofactor>
    <text evidence="8">Binds 1 Ca(2+) ion per subunit.</text>
</comment>
<dbReference type="InterPro" id="IPR017512">
    <property type="entry name" value="PQQ_MeOH/EtOH_DH"/>
</dbReference>
<evidence type="ECO:0000256" key="9">
    <source>
        <dbReference type="PIRSR" id="PIRSR617512-4"/>
    </source>
</evidence>
<feature type="binding site" evidence="8">
    <location>
        <position position="197"/>
    </location>
    <ligand>
        <name>Ca(2+)</name>
        <dbReference type="ChEBI" id="CHEBI:29108"/>
    </ligand>
</feature>
<feature type="active site" description="Proton acceptor" evidence="6">
    <location>
        <position position="327"/>
    </location>
</feature>
<reference evidence="13" key="1">
    <citation type="journal article" date="2012" name="J. Bacteriol.">
        <title>Genome sequence of the haloalkaliphilic methanotrophic bacterium Methylomicrobium alcaliphilum 20Z.</title>
        <authorList>
            <person name="Vuilleumier S."/>
            <person name="Khmelenina V.N."/>
            <person name="Bringel F."/>
            <person name="Reshetnikov A.S."/>
            <person name="Lajus A."/>
            <person name="Mangenot S."/>
            <person name="Rouy Z."/>
            <person name="Op den Camp H.J."/>
            <person name="Jetten M.S."/>
            <person name="Dispirito A.A."/>
            <person name="Dunfield P."/>
            <person name="Klotz M.G."/>
            <person name="Semrau J.D."/>
            <person name="Stein L.Y."/>
            <person name="Barbe V."/>
            <person name="Medigue C."/>
            <person name="Trotsenko Y.A."/>
            <person name="Kalyuzhnaya M.G."/>
        </authorList>
    </citation>
    <scope>NUCLEOTIDE SEQUENCE [LARGE SCALE GENOMIC DNA]</scope>
    <source>
        <strain evidence="13">DSM 19304 / NCIMB 14124 / VKM B-2133 / 20Z</strain>
    </source>
</reference>
<dbReference type="AlphaFoldDB" id="G4SV61"/>
<proteinExistence type="inferred from homology"/>
<dbReference type="HOGENOM" id="CLU_018478_0_0_6"/>
<dbReference type="GO" id="GO:0030288">
    <property type="term" value="C:outer membrane-bounded periplasmic space"/>
    <property type="evidence" value="ECO:0007669"/>
    <property type="project" value="InterPro"/>
</dbReference>
<name>G4SV61_META2</name>
<keyword evidence="4 7" id="KW-0634">PQQ</keyword>